<reference evidence="2" key="1">
    <citation type="journal article" date="2019" name="Int. J. Syst. Evol. Microbiol.">
        <title>The Global Catalogue of Microorganisms (GCM) 10K type strain sequencing project: providing services to taxonomists for standard genome sequencing and annotation.</title>
        <authorList>
            <consortium name="The Broad Institute Genomics Platform"/>
            <consortium name="The Broad Institute Genome Sequencing Center for Infectious Disease"/>
            <person name="Wu L."/>
            <person name="Ma J."/>
        </authorList>
    </citation>
    <scope>NUCLEOTIDE SEQUENCE [LARGE SCALE GENOMIC DNA]</scope>
    <source>
        <strain evidence="2">KCTC 3950</strain>
    </source>
</reference>
<dbReference type="Pfam" id="PF14398">
    <property type="entry name" value="ATPgrasp_YheCD"/>
    <property type="match status" value="1"/>
</dbReference>
<evidence type="ECO:0000313" key="2">
    <source>
        <dbReference type="Proteomes" id="UP001597541"/>
    </source>
</evidence>
<dbReference type="Gene3D" id="3.30.470.20">
    <property type="entry name" value="ATP-grasp fold, B domain"/>
    <property type="match status" value="1"/>
</dbReference>
<dbReference type="SUPFAM" id="SSF56059">
    <property type="entry name" value="Glutathione synthetase ATP-binding domain-like"/>
    <property type="match status" value="1"/>
</dbReference>
<comment type="caution">
    <text evidence="1">The sequence shown here is derived from an EMBL/GenBank/DDBJ whole genome shotgun (WGS) entry which is preliminary data.</text>
</comment>
<protein>
    <submittedName>
        <fullName evidence="1">YheC/YheD family protein</fullName>
    </submittedName>
</protein>
<dbReference type="Proteomes" id="UP001597541">
    <property type="component" value="Unassembled WGS sequence"/>
</dbReference>
<dbReference type="EMBL" id="JBHUME010000008">
    <property type="protein sequence ID" value="MFD2613499.1"/>
    <property type="molecule type" value="Genomic_DNA"/>
</dbReference>
<organism evidence="1 2">
    <name type="scientific">Paenibacillus gansuensis</name>
    <dbReference type="NCBI Taxonomy" id="306542"/>
    <lineage>
        <taxon>Bacteria</taxon>
        <taxon>Bacillati</taxon>
        <taxon>Bacillota</taxon>
        <taxon>Bacilli</taxon>
        <taxon>Bacillales</taxon>
        <taxon>Paenibacillaceae</taxon>
        <taxon>Paenibacillus</taxon>
    </lineage>
</organism>
<keyword evidence="2" id="KW-1185">Reference proteome</keyword>
<gene>
    <name evidence="1" type="ORF">ACFSUF_13790</name>
</gene>
<name>A0ABW5PF33_9BACL</name>
<dbReference type="RefSeq" id="WP_377603489.1">
    <property type="nucleotide sequence ID" value="NZ_JBHUME010000008.1"/>
</dbReference>
<sequence>MSANQLTRYVGIMICETGGPLPFPERGYFKEWCLLGEQMGMTVFVFSPQWVRFESKRVAGYTYTRGSGWAKRLFPLPEVLYDRCYYSSKPKYDAYAPSIRKLRSLKDIRFMGYGLKGKWDVQQALAGNELLQQHLPYTEVLQYGETLLPFLQERGEAFLKPHAGSHGKGTMHIAQTAPGYFEVSGRNEENQLFRYGFSDETKLLRWVLRFAGSRRYLIQEYLDLNTREGHPFDIRSLVQKDGRGMWRMTGTAVRVGKRGGVTSNLHGGGSAEETAPFLTGQFGEEQAKDLMETIGRLSSLIPETLEHYHGRLAELGIDLGIDAEGRVWILEVNSKPGRAVFKNFADPKPRSNSVRHPIQYARYLLDRQLGG</sequence>
<proteinExistence type="predicted"/>
<accession>A0ABW5PF33</accession>
<dbReference type="InterPro" id="IPR026838">
    <property type="entry name" value="YheC/D"/>
</dbReference>
<evidence type="ECO:0000313" key="1">
    <source>
        <dbReference type="EMBL" id="MFD2613499.1"/>
    </source>
</evidence>